<accession>A0AC11DMJ5</accession>
<reference evidence="1" key="3">
    <citation type="submission" date="2025-09" db="UniProtKB">
        <authorList>
            <consortium name="Ensembl"/>
        </authorList>
    </citation>
    <scope>IDENTIFICATION</scope>
</reference>
<dbReference type="Ensembl" id="ENSOART00020051233.1">
    <property type="protein sequence ID" value="ENSOARP00020046697.1"/>
    <property type="gene ID" value="ENSOARG00020013944.2"/>
</dbReference>
<sequence>KAGWGSGCIVLWSGLWTLATGVAWAGSRFPLASGNREGASQEKQQGSFRDREDPSSLSSSGNTPGPEPHLKDGLLAGTTSVRPEPGLGAATVTGVPNTPLSTPCWTRSTPVWTTWRRRMTTSMPASRNCLNPTGRRALSSSSSLGRPPAMPAPRLWEPPARPQPCLAGSGSGLNTHHLA</sequence>
<evidence type="ECO:0000313" key="1">
    <source>
        <dbReference type="Ensembl" id="ENSOARP00020046697.1"/>
    </source>
</evidence>
<protein>
    <submittedName>
        <fullName evidence="1">Uncharacterized protein</fullName>
    </submittedName>
</protein>
<proteinExistence type="predicted"/>
<name>A0AC11DMJ5_SHEEP</name>
<reference evidence="1" key="1">
    <citation type="submission" date="2020-11" db="EMBL/GenBank/DDBJ databases">
        <authorList>
            <person name="Davenport K.M."/>
            <person name="Bickhart D.M."/>
            <person name="Smith T.P.L."/>
            <person name="Murdoch B.M."/>
            <person name="Rosen B.D."/>
        </authorList>
    </citation>
    <scope>NUCLEOTIDE SEQUENCE [LARGE SCALE GENOMIC DNA]</scope>
    <source>
        <strain evidence="1">OAR_USU_Benz2616</strain>
    </source>
</reference>
<organism evidence="1">
    <name type="scientific">Ovis aries</name>
    <name type="common">Sheep</name>
    <dbReference type="NCBI Taxonomy" id="9940"/>
    <lineage>
        <taxon>Eukaryota</taxon>
        <taxon>Metazoa</taxon>
        <taxon>Chordata</taxon>
        <taxon>Craniata</taxon>
        <taxon>Vertebrata</taxon>
        <taxon>Euteleostomi</taxon>
        <taxon>Mammalia</taxon>
        <taxon>Eutheria</taxon>
        <taxon>Laurasiatheria</taxon>
        <taxon>Artiodactyla</taxon>
        <taxon>Ruminantia</taxon>
        <taxon>Pecora</taxon>
        <taxon>Bovidae</taxon>
        <taxon>Caprinae</taxon>
        <taxon>Ovis</taxon>
    </lineage>
</organism>
<reference evidence="1" key="2">
    <citation type="submission" date="2025-08" db="UniProtKB">
        <authorList>
            <consortium name="Ensembl"/>
        </authorList>
    </citation>
    <scope>IDENTIFICATION</scope>
</reference>
<gene>
    <name evidence="1" type="primary">BBLN</name>
</gene>